<dbReference type="EMBL" id="JABCIY010000148">
    <property type="protein sequence ID" value="KAF7192360.1"/>
    <property type="molecule type" value="Genomic_DNA"/>
</dbReference>
<accession>A0A8H6RIC0</accession>
<dbReference type="PANTHER" id="PTHR11785:SF382">
    <property type="entry name" value="LOW-AFFINITY METHIONINE PERMEASE"/>
    <property type="match status" value="1"/>
</dbReference>
<evidence type="ECO:0000313" key="8">
    <source>
        <dbReference type="Proteomes" id="UP000660729"/>
    </source>
</evidence>
<feature type="transmembrane region" description="Helical" evidence="6">
    <location>
        <begin position="481"/>
        <end position="501"/>
    </location>
</feature>
<organism evidence="7 8">
    <name type="scientific">Pseudocercospora fuligena</name>
    <dbReference type="NCBI Taxonomy" id="685502"/>
    <lineage>
        <taxon>Eukaryota</taxon>
        <taxon>Fungi</taxon>
        <taxon>Dikarya</taxon>
        <taxon>Ascomycota</taxon>
        <taxon>Pezizomycotina</taxon>
        <taxon>Dothideomycetes</taxon>
        <taxon>Dothideomycetidae</taxon>
        <taxon>Mycosphaerellales</taxon>
        <taxon>Mycosphaerellaceae</taxon>
        <taxon>Pseudocercospora</taxon>
    </lineage>
</organism>
<evidence type="ECO:0000256" key="6">
    <source>
        <dbReference type="SAM" id="Phobius"/>
    </source>
</evidence>
<gene>
    <name evidence="7" type="ORF">HII31_06392</name>
</gene>
<evidence type="ECO:0000256" key="4">
    <source>
        <dbReference type="ARBA" id="ARBA00023136"/>
    </source>
</evidence>
<feature type="transmembrane region" description="Helical" evidence="6">
    <location>
        <begin position="283"/>
        <end position="306"/>
    </location>
</feature>
<dbReference type="InterPro" id="IPR050598">
    <property type="entry name" value="AminoAcid_Transporter"/>
</dbReference>
<feature type="transmembrane region" description="Helical" evidence="6">
    <location>
        <begin position="209"/>
        <end position="229"/>
    </location>
</feature>
<dbReference type="FunFam" id="1.20.1740.10:FF:000025">
    <property type="entry name" value="High-affinity methionine permease"/>
    <property type="match status" value="1"/>
</dbReference>
<keyword evidence="8" id="KW-1185">Reference proteome</keyword>
<evidence type="ECO:0000256" key="5">
    <source>
        <dbReference type="SAM" id="MobiDB-lite"/>
    </source>
</evidence>
<evidence type="ECO:0000256" key="2">
    <source>
        <dbReference type="ARBA" id="ARBA00022692"/>
    </source>
</evidence>
<feature type="transmembrane region" description="Helical" evidence="6">
    <location>
        <begin position="448"/>
        <end position="469"/>
    </location>
</feature>
<dbReference type="Gene3D" id="1.20.1740.10">
    <property type="entry name" value="Amino acid/polyamine transporter I"/>
    <property type="match status" value="1"/>
</dbReference>
<dbReference type="OrthoDB" id="5982228at2759"/>
<protein>
    <submittedName>
        <fullName evidence="7">High-affinity methionine permease</fullName>
    </submittedName>
</protein>
<evidence type="ECO:0000256" key="3">
    <source>
        <dbReference type="ARBA" id="ARBA00022989"/>
    </source>
</evidence>
<dbReference type="InterPro" id="IPR002293">
    <property type="entry name" value="AA/rel_permease1"/>
</dbReference>
<dbReference type="GO" id="GO:0016020">
    <property type="term" value="C:membrane"/>
    <property type="evidence" value="ECO:0007669"/>
    <property type="project" value="UniProtKB-SubCell"/>
</dbReference>
<name>A0A8H6RIC0_9PEZI</name>
<keyword evidence="2 6" id="KW-0812">Transmembrane</keyword>
<feature type="transmembrane region" description="Helical" evidence="6">
    <location>
        <begin position="416"/>
        <end position="436"/>
    </location>
</feature>
<feature type="transmembrane region" description="Helical" evidence="6">
    <location>
        <begin position="179"/>
        <end position="197"/>
    </location>
</feature>
<dbReference type="PANTHER" id="PTHR11785">
    <property type="entry name" value="AMINO ACID TRANSPORTER"/>
    <property type="match status" value="1"/>
</dbReference>
<dbReference type="Pfam" id="PF13520">
    <property type="entry name" value="AA_permease_2"/>
    <property type="match status" value="1"/>
</dbReference>
<feature type="compositionally biased region" description="Polar residues" evidence="5">
    <location>
        <begin position="11"/>
        <end position="21"/>
    </location>
</feature>
<feature type="region of interest" description="Disordered" evidence="5">
    <location>
        <begin position="1"/>
        <end position="21"/>
    </location>
</feature>
<proteinExistence type="predicted"/>
<sequence length="530" mass="57602">MVFSKHASGPRSHSSRQSLIPPTSREDIVLDDGTSIVEPEQLDDQTSDQAGLGRHLGLFSTTLLVVNRIIGTGIYSTPGAITAGVGSVGAALVLWTLGLFIAFAGLMVWVELGCMIPRSGGEKVYLEAAYKRPKLLATTIFAFQAILLGFSANGCIIFAQYSLIAAGHSATDSEKRGIAIAVISFITALHIFFPKWGVQGMNIVSSIKVVTLVSIVVTGWVVLAGGTSIDDPHASFRDPFEGTSRSGHQWATALFKVLNSYQGWSNAAYVANEIKNPVRTLKIAGPVGLGICGACFLFVNISYFAAATPEEVANSGNTVASLFMKNVFGDAAQRVLSALIAISAFGNVMTVTFAQARVNQELAKEGVIPYSRFWASEWPFGSPSAGILLHFIPSFLVIAAIPFGDAYNFILDLEGYPLSIINLFVVVGFFWLRYAYPDAEIPRPFRCWWPIAAFFLCAQLFLILAPLLRPQDGKGDTSLPYWLYPVVGIMILVSGAIYWAIRYKFLPAVGSHYLSRNEHRYERVQSANEE</sequence>
<feature type="transmembrane region" description="Helical" evidence="6">
    <location>
        <begin position="56"/>
        <end position="76"/>
    </location>
</feature>
<feature type="transmembrane region" description="Helical" evidence="6">
    <location>
        <begin position="135"/>
        <end position="159"/>
    </location>
</feature>
<dbReference type="GO" id="GO:0015179">
    <property type="term" value="F:L-amino acid transmembrane transporter activity"/>
    <property type="evidence" value="ECO:0007669"/>
    <property type="project" value="TreeGrafter"/>
</dbReference>
<comment type="caution">
    <text evidence="7">The sequence shown here is derived from an EMBL/GenBank/DDBJ whole genome shotgun (WGS) entry which is preliminary data.</text>
</comment>
<feature type="transmembrane region" description="Helical" evidence="6">
    <location>
        <begin position="331"/>
        <end position="354"/>
    </location>
</feature>
<feature type="transmembrane region" description="Helical" evidence="6">
    <location>
        <begin position="88"/>
        <end position="114"/>
    </location>
</feature>
<evidence type="ECO:0000313" key="7">
    <source>
        <dbReference type="EMBL" id="KAF7192360.1"/>
    </source>
</evidence>
<dbReference type="Proteomes" id="UP000660729">
    <property type="component" value="Unassembled WGS sequence"/>
</dbReference>
<feature type="transmembrane region" description="Helical" evidence="6">
    <location>
        <begin position="387"/>
        <end position="410"/>
    </location>
</feature>
<feature type="transmembrane region" description="Helical" evidence="6">
    <location>
        <begin position="249"/>
        <end position="271"/>
    </location>
</feature>
<keyword evidence="4 6" id="KW-0472">Membrane</keyword>
<dbReference type="AlphaFoldDB" id="A0A8H6RIC0"/>
<keyword evidence="3 6" id="KW-1133">Transmembrane helix</keyword>
<evidence type="ECO:0000256" key="1">
    <source>
        <dbReference type="ARBA" id="ARBA00004141"/>
    </source>
</evidence>
<dbReference type="PIRSF" id="PIRSF006060">
    <property type="entry name" value="AA_transporter"/>
    <property type="match status" value="1"/>
</dbReference>
<comment type="subcellular location">
    <subcellularLocation>
        <location evidence="1">Membrane</location>
        <topology evidence="1">Multi-pass membrane protein</topology>
    </subcellularLocation>
</comment>
<reference evidence="7" key="1">
    <citation type="submission" date="2020-04" db="EMBL/GenBank/DDBJ databases">
        <title>Draft genome resource of the tomato pathogen Pseudocercospora fuligena.</title>
        <authorList>
            <person name="Zaccaron A."/>
        </authorList>
    </citation>
    <scope>NUCLEOTIDE SEQUENCE</scope>
    <source>
        <strain evidence="7">PF001</strain>
    </source>
</reference>